<name>A0ABY8NDH6_9GAMM</name>
<organism evidence="1 2">
    <name type="scientific">Microbulbifer bruguierae</name>
    <dbReference type="NCBI Taxonomy" id="3029061"/>
    <lineage>
        <taxon>Bacteria</taxon>
        <taxon>Pseudomonadati</taxon>
        <taxon>Pseudomonadota</taxon>
        <taxon>Gammaproteobacteria</taxon>
        <taxon>Cellvibrionales</taxon>
        <taxon>Microbulbiferaceae</taxon>
        <taxon>Microbulbifer</taxon>
    </lineage>
</organism>
<proteinExistence type="predicted"/>
<evidence type="ECO:0000313" key="1">
    <source>
        <dbReference type="EMBL" id="WGL16973.1"/>
    </source>
</evidence>
<keyword evidence="2" id="KW-1185">Reference proteome</keyword>
<dbReference type="EMBL" id="CP118605">
    <property type="protein sequence ID" value="WGL16973.1"/>
    <property type="molecule type" value="Genomic_DNA"/>
</dbReference>
<sequence>MIRKLLRKWDGLQFDAMIKQRVETAKWSLDKHGQPTERDIDVICTRFAKEIVLRNLKKEDPSQVELIKKKIQDARIGIQKMFMEDGHSHEFSNVLSYICVGWDWDAYKDRNLKHNLTMNYLLKKHTFAGAFFKESMLFDKSS</sequence>
<gene>
    <name evidence="1" type="ORF">PVT68_01420</name>
</gene>
<reference evidence="1 2" key="1">
    <citation type="submission" date="2023-02" db="EMBL/GenBank/DDBJ databases">
        <title>Description and genomic characterization of Microbulbifer bruguierae sp. nov., isolated from the sediment of mangrove plant Bruguiera sexangula.</title>
        <authorList>
            <person name="Long M."/>
        </authorList>
    </citation>
    <scope>NUCLEOTIDE SEQUENCE [LARGE SCALE GENOMIC DNA]</scope>
    <source>
        <strain evidence="1 2">H12</strain>
    </source>
</reference>
<dbReference type="Proteomes" id="UP001236500">
    <property type="component" value="Chromosome"/>
</dbReference>
<protein>
    <submittedName>
        <fullName evidence="1">Uncharacterized protein</fullName>
    </submittedName>
</protein>
<evidence type="ECO:0000313" key="2">
    <source>
        <dbReference type="Proteomes" id="UP001236500"/>
    </source>
</evidence>
<dbReference type="RefSeq" id="WP_280320792.1">
    <property type="nucleotide sequence ID" value="NZ_CP118605.1"/>
</dbReference>
<accession>A0ABY8NDH6</accession>